<dbReference type="Gene3D" id="3.40.50.2000">
    <property type="entry name" value="Glycogen Phosphorylase B"/>
    <property type="match status" value="2"/>
</dbReference>
<sequence>MKDTLLLLMTPNMSLQKWKAIGQLNREIDIYNSLIKAAGLKLLIFSYGRNDQHLVEDHPDIEVLTIPSWIPASLPFKLQNLIYETLAPWYYRDHFKHVILAKTNQFAAGRFGLILKFLFSIPLVIRMGYYRSHFQPLSKIKSIREKIFFRFSDKLIVTSIAAKEFISETYHIPNNKILCMCNSIDQSIFKPQPTEKEYDVIFVGRLEKLKNINLLLETITQASLKALIIGRGALAKDVIDSTLNNDKITWLECVNNTELPAYYNKARAFLILSDYEGCPKSLLEAMACGIPCIGTNVPGIRECIDNERNGLLVERDADDIQKKLLLIKNDALLAKKLSDNAVSWVSNNCELDTNIRKEFELFKDAINAKYINTPFSRPVSTSNTHVSTKF</sequence>
<organism evidence="3 4">
    <name type="scientific">Mucilaginibacter aquariorum</name>
    <dbReference type="NCBI Taxonomy" id="2967225"/>
    <lineage>
        <taxon>Bacteria</taxon>
        <taxon>Pseudomonadati</taxon>
        <taxon>Bacteroidota</taxon>
        <taxon>Sphingobacteriia</taxon>
        <taxon>Sphingobacteriales</taxon>
        <taxon>Sphingobacteriaceae</taxon>
        <taxon>Mucilaginibacter</taxon>
    </lineage>
</organism>
<dbReference type="PANTHER" id="PTHR46401">
    <property type="entry name" value="GLYCOSYLTRANSFERASE WBBK-RELATED"/>
    <property type="match status" value="1"/>
</dbReference>
<proteinExistence type="predicted"/>
<keyword evidence="1" id="KW-0808">Transferase</keyword>
<feature type="domain" description="Glycosyl transferase family 1" evidence="2">
    <location>
        <begin position="185"/>
        <end position="341"/>
    </location>
</feature>
<dbReference type="PANTHER" id="PTHR46401:SF2">
    <property type="entry name" value="GLYCOSYLTRANSFERASE WBBK-RELATED"/>
    <property type="match status" value="1"/>
</dbReference>
<comment type="caution">
    <text evidence="3">The sequence shown here is derived from an EMBL/GenBank/DDBJ whole genome shotgun (WGS) entry which is preliminary data.</text>
</comment>
<evidence type="ECO:0000313" key="3">
    <source>
        <dbReference type="EMBL" id="MCQ6956553.1"/>
    </source>
</evidence>
<evidence type="ECO:0000313" key="4">
    <source>
        <dbReference type="Proteomes" id="UP001204376"/>
    </source>
</evidence>
<dbReference type="EMBL" id="JANHOH010000001">
    <property type="protein sequence ID" value="MCQ6956553.1"/>
    <property type="molecule type" value="Genomic_DNA"/>
</dbReference>
<evidence type="ECO:0000256" key="1">
    <source>
        <dbReference type="ARBA" id="ARBA00022679"/>
    </source>
</evidence>
<accession>A0ABT1SW35</accession>
<protein>
    <submittedName>
        <fullName evidence="3">Glycosyltransferase family 4 protein</fullName>
    </submittedName>
</protein>
<dbReference type="CDD" id="cd03801">
    <property type="entry name" value="GT4_PimA-like"/>
    <property type="match status" value="1"/>
</dbReference>
<evidence type="ECO:0000259" key="2">
    <source>
        <dbReference type="Pfam" id="PF00534"/>
    </source>
</evidence>
<dbReference type="SUPFAM" id="SSF53756">
    <property type="entry name" value="UDP-Glycosyltransferase/glycogen phosphorylase"/>
    <property type="match status" value="1"/>
</dbReference>
<reference evidence="3 4" key="1">
    <citation type="submission" date="2022-07" db="EMBL/GenBank/DDBJ databases">
        <title>Mucilaginibacter sp. JC4.</title>
        <authorList>
            <person name="Le V."/>
            <person name="Ko S.-R."/>
            <person name="Ahn C.-Y."/>
            <person name="Oh H.-M."/>
        </authorList>
    </citation>
    <scope>NUCLEOTIDE SEQUENCE [LARGE SCALE GENOMIC DNA]</scope>
    <source>
        <strain evidence="3 4">JC4</strain>
    </source>
</reference>
<keyword evidence="4" id="KW-1185">Reference proteome</keyword>
<dbReference type="Pfam" id="PF00534">
    <property type="entry name" value="Glycos_transf_1"/>
    <property type="match status" value="1"/>
</dbReference>
<dbReference type="InterPro" id="IPR001296">
    <property type="entry name" value="Glyco_trans_1"/>
</dbReference>
<name>A0ABT1SW35_9SPHI</name>
<dbReference type="Proteomes" id="UP001204376">
    <property type="component" value="Unassembled WGS sequence"/>
</dbReference>
<gene>
    <name evidence="3" type="ORF">NPE20_01225</name>
</gene>
<dbReference type="RefSeq" id="WP_256536769.1">
    <property type="nucleotide sequence ID" value="NZ_JANHOH010000001.1"/>
</dbReference>